<dbReference type="AlphaFoldDB" id="A0A3S0YXJ5"/>
<name>A0A3S0YXJ5_9GAMM</name>
<dbReference type="RefSeq" id="WP_126946069.1">
    <property type="nucleotide sequence ID" value="NZ_RZHG01000013.1"/>
</dbReference>
<comment type="caution">
    <text evidence="13">The sequence shown here is derived from an EMBL/GenBank/DDBJ whole genome shotgun (WGS) entry which is preliminary data.</text>
</comment>
<reference evidence="13 14" key="1">
    <citation type="submission" date="2018-12" db="EMBL/GenBank/DDBJ databases">
        <title>three novel Halomonas strain isolated from plants.</title>
        <authorList>
            <person name="Sun C."/>
        </authorList>
    </citation>
    <scope>NUCLEOTIDE SEQUENCE [LARGE SCALE GENOMIC DNA]</scope>
    <source>
        <strain evidence="13 14">DSM 19434</strain>
    </source>
</reference>
<dbReference type="GO" id="GO:0015628">
    <property type="term" value="P:protein secretion by the type II secretion system"/>
    <property type="evidence" value="ECO:0007669"/>
    <property type="project" value="InterPro"/>
</dbReference>
<dbReference type="SUPFAM" id="SSF54523">
    <property type="entry name" value="Pili subunits"/>
    <property type="match status" value="1"/>
</dbReference>
<dbReference type="InterPro" id="IPR045584">
    <property type="entry name" value="Pilin-like"/>
</dbReference>
<evidence type="ECO:0000256" key="11">
    <source>
        <dbReference type="SAM" id="Phobius"/>
    </source>
</evidence>
<feature type="transmembrane region" description="Helical" evidence="11">
    <location>
        <begin position="12"/>
        <end position="35"/>
    </location>
</feature>
<dbReference type="Pfam" id="PF07963">
    <property type="entry name" value="N_methyl"/>
    <property type="match status" value="1"/>
</dbReference>
<proteinExistence type="inferred from homology"/>
<evidence type="ECO:0000256" key="6">
    <source>
        <dbReference type="ARBA" id="ARBA00022692"/>
    </source>
</evidence>
<keyword evidence="6 11" id="KW-0812">Transmembrane</keyword>
<gene>
    <name evidence="13" type="ORF">ELY33_07215</name>
</gene>
<evidence type="ECO:0000256" key="4">
    <source>
        <dbReference type="ARBA" id="ARBA00022481"/>
    </source>
</evidence>
<dbReference type="NCBIfam" id="TIGR02532">
    <property type="entry name" value="IV_pilin_GFxxxE"/>
    <property type="match status" value="1"/>
</dbReference>
<dbReference type="OrthoDB" id="2313614at2"/>
<keyword evidence="5" id="KW-0997">Cell inner membrane</keyword>
<evidence type="ECO:0000256" key="10">
    <source>
        <dbReference type="ARBA" id="ARBA00030775"/>
    </source>
</evidence>
<evidence type="ECO:0000256" key="7">
    <source>
        <dbReference type="ARBA" id="ARBA00022989"/>
    </source>
</evidence>
<evidence type="ECO:0000256" key="2">
    <source>
        <dbReference type="ARBA" id="ARBA00021549"/>
    </source>
</evidence>
<dbReference type="InterPro" id="IPR022346">
    <property type="entry name" value="T2SS_GspH"/>
</dbReference>
<dbReference type="PROSITE" id="PS00409">
    <property type="entry name" value="PROKAR_NTER_METHYL"/>
    <property type="match status" value="1"/>
</dbReference>
<keyword evidence="7 11" id="KW-1133">Transmembrane helix</keyword>
<comment type="similarity">
    <text evidence="9">Belongs to the GSP H family.</text>
</comment>
<sequence>MLTAKYSAQGFTLLELLVALALFATLATIAIPNFARIIQENRVITTANDYKLALSYARSEAVRRNHSIRLQPVSNGWSAGWEVVDDATPLRTWAQSQPDIAVNGAPESFTFNSQGRLVTASFASQEVSITLDERGRCIRVEPSGISRVLTRRQACD</sequence>
<dbReference type="Proteomes" id="UP000287336">
    <property type="component" value="Unassembled WGS sequence"/>
</dbReference>
<comment type="subcellular location">
    <subcellularLocation>
        <location evidence="1">Cell inner membrane</location>
        <topology evidence="1">Single-pass membrane protein</topology>
    </subcellularLocation>
</comment>
<accession>A0A3S0YXJ5</accession>
<evidence type="ECO:0000256" key="9">
    <source>
        <dbReference type="ARBA" id="ARBA00025772"/>
    </source>
</evidence>
<feature type="domain" description="General secretion pathway GspH" evidence="12">
    <location>
        <begin position="47"/>
        <end position="144"/>
    </location>
</feature>
<keyword evidence="14" id="KW-1185">Reference proteome</keyword>
<protein>
    <recommendedName>
        <fullName evidence="2">Type II secretion system protein H</fullName>
    </recommendedName>
    <alternativeName>
        <fullName evidence="10">General secretion pathway protein H</fullName>
    </alternativeName>
</protein>
<evidence type="ECO:0000259" key="12">
    <source>
        <dbReference type="Pfam" id="PF12019"/>
    </source>
</evidence>
<organism evidence="13 14">
    <name type="scientific">Vreelandella andesensis</name>
    <dbReference type="NCBI Taxonomy" id="447567"/>
    <lineage>
        <taxon>Bacteria</taxon>
        <taxon>Pseudomonadati</taxon>
        <taxon>Pseudomonadota</taxon>
        <taxon>Gammaproteobacteria</taxon>
        <taxon>Oceanospirillales</taxon>
        <taxon>Halomonadaceae</taxon>
        <taxon>Vreelandella</taxon>
    </lineage>
</organism>
<dbReference type="InterPro" id="IPR012902">
    <property type="entry name" value="N_methyl_site"/>
</dbReference>
<dbReference type="GO" id="GO:0005886">
    <property type="term" value="C:plasma membrane"/>
    <property type="evidence" value="ECO:0007669"/>
    <property type="project" value="UniProtKB-SubCell"/>
</dbReference>
<evidence type="ECO:0000256" key="1">
    <source>
        <dbReference type="ARBA" id="ARBA00004377"/>
    </source>
</evidence>
<evidence type="ECO:0000313" key="14">
    <source>
        <dbReference type="Proteomes" id="UP000287336"/>
    </source>
</evidence>
<keyword evidence="8 11" id="KW-0472">Membrane</keyword>
<dbReference type="Gene3D" id="3.55.40.10">
    <property type="entry name" value="minor pseudopilin epsh domain"/>
    <property type="match status" value="1"/>
</dbReference>
<evidence type="ECO:0000313" key="13">
    <source>
        <dbReference type="EMBL" id="RUR31994.1"/>
    </source>
</evidence>
<evidence type="ECO:0000256" key="3">
    <source>
        <dbReference type="ARBA" id="ARBA00022475"/>
    </source>
</evidence>
<keyword evidence="3" id="KW-1003">Cell membrane</keyword>
<evidence type="ECO:0000256" key="5">
    <source>
        <dbReference type="ARBA" id="ARBA00022519"/>
    </source>
</evidence>
<keyword evidence="4" id="KW-0488">Methylation</keyword>
<evidence type="ECO:0000256" key="8">
    <source>
        <dbReference type="ARBA" id="ARBA00023136"/>
    </source>
</evidence>
<dbReference type="Pfam" id="PF12019">
    <property type="entry name" value="GspH"/>
    <property type="match status" value="1"/>
</dbReference>
<dbReference type="EMBL" id="RZHG01000013">
    <property type="protein sequence ID" value="RUR31994.1"/>
    <property type="molecule type" value="Genomic_DNA"/>
</dbReference>
<dbReference type="GO" id="GO:0015627">
    <property type="term" value="C:type II protein secretion system complex"/>
    <property type="evidence" value="ECO:0007669"/>
    <property type="project" value="InterPro"/>
</dbReference>